<reference evidence="3" key="1">
    <citation type="journal article" date="2021" name="Proc. Natl. Acad. Sci. U.S.A.">
        <title>A Catalog of Tens of Thousands of Viruses from Human Metagenomes Reveals Hidden Associations with Chronic Diseases.</title>
        <authorList>
            <person name="Tisza M.J."/>
            <person name="Buck C.B."/>
        </authorList>
    </citation>
    <scope>NUCLEOTIDE SEQUENCE</scope>
    <source>
        <strain evidence="3">CtYBm1</strain>
    </source>
</reference>
<dbReference type="PANTHER" id="PTHR41287:SF1">
    <property type="entry name" value="PROTEIN YMFN"/>
    <property type="match status" value="1"/>
</dbReference>
<name>A0A8S5LRX8_9CAUD</name>
<dbReference type="EMBL" id="BK014726">
    <property type="protein sequence ID" value="DAD72777.1"/>
    <property type="molecule type" value="Genomic_DNA"/>
</dbReference>
<dbReference type="InterPro" id="IPR046461">
    <property type="entry name" value="TerL_ATPase"/>
</dbReference>
<evidence type="ECO:0000259" key="2">
    <source>
        <dbReference type="Pfam" id="PF20441"/>
    </source>
</evidence>
<dbReference type="Pfam" id="PF03354">
    <property type="entry name" value="TerL_ATPase"/>
    <property type="match status" value="1"/>
</dbReference>
<accession>A0A8S5LRX8</accession>
<evidence type="ECO:0000313" key="3">
    <source>
        <dbReference type="EMBL" id="DAD72777.1"/>
    </source>
</evidence>
<protein>
    <submittedName>
        <fullName evidence="3">Large Terminase</fullName>
    </submittedName>
</protein>
<dbReference type="Gene3D" id="3.40.50.300">
    <property type="entry name" value="P-loop containing nucleotide triphosphate hydrolases"/>
    <property type="match status" value="1"/>
</dbReference>
<dbReference type="Pfam" id="PF20441">
    <property type="entry name" value="TerL_nuclease"/>
    <property type="match status" value="1"/>
</dbReference>
<organism evidence="3">
    <name type="scientific">Siphoviridae sp. ctYBm1</name>
    <dbReference type="NCBI Taxonomy" id="2826374"/>
    <lineage>
        <taxon>Viruses</taxon>
        <taxon>Duplodnaviria</taxon>
        <taxon>Heunggongvirae</taxon>
        <taxon>Uroviricota</taxon>
        <taxon>Caudoviricetes</taxon>
    </lineage>
</organism>
<feature type="domain" description="Terminase large subunit-like ATPase" evidence="1">
    <location>
        <begin position="110"/>
        <end position="270"/>
    </location>
</feature>
<proteinExistence type="predicted"/>
<dbReference type="InterPro" id="IPR027417">
    <property type="entry name" value="P-loop_NTPase"/>
</dbReference>
<dbReference type="GO" id="GO:0004519">
    <property type="term" value="F:endonuclease activity"/>
    <property type="evidence" value="ECO:0007669"/>
    <property type="project" value="InterPro"/>
</dbReference>
<dbReference type="PANTHER" id="PTHR41287">
    <property type="match status" value="1"/>
</dbReference>
<feature type="domain" description="Terminase large subunit-like endonuclease" evidence="2">
    <location>
        <begin position="297"/>
        <end position="565"/>
    </location>
</feature>
<dbReference type="InterPro" id="IPR005021">
    <property type="entry name" value="Terminase_largesu-like"/>
</dbReference>
<dbReference type="InterPro" id="IPR046462">
    <property type="entry name" value="TerL_nuclease"/>
</dbReference>
<sequence>MVLSNKAYPEEYMKFKEAVLRGEIPVNRTVSLEMNRIDFLIESPDYYYDDKAIQGFIRFCENEMTLTDGGDVTLLPSFRLWAECALAWFYISEDNVYNPKLGKWEIRKKFKRLTNRQYLIVGRGAAKSLYSTFMQAYMLLIDTATTHQIVTAPTMKQAEEIMGPFRTALSRAKGPLIGYMTQGSKMTGNLTKKQLLASTKKGVENFATNSLLEIRPMSRDKLQGLRCKYASVDEWLSGEVKEDVIGAIQQGASKNDNYLIIATSSEGTARDGVGDTIKMELMDILEGRYFNPHVSIWYYRLDDVREVANPELWMKANPNLGATVTYETYRDEVERAENQPATRSDTLAKRFGIPVEGYTYFFVYEETIPHRPQNFDGLECALGADLSQGDDFCAFTFLFPLGHGRFGVKTRSYVCESKLRKLTSAMRNKYDELISEGTLVVMPGVILDMERVYDDVYNFVYQHKYTVYAFGYDPYNAREFVERWVRDNGEYGVEKVIQGAKTESVPMGELKNLAMERMLIFDEELMKFAMGNTIAIQDNNGNYKLSKRRSDEKIDNVAALIDAWVAYKRNQDLFG</sequence>
<evidence type="ECO:0000259" key="1">
    <source>
        <dbReference type="Pfam" id="PF03354"/>
    </source>
</evidence>